<accession>A0A495IKX4</accession>
<dbReference type="InterPro" id="IPR000835">
    <property type="entry name" value="HTH_MarR-typ"/>
</dbReference>
<dbReference type="PROSITE" id="PS50995">
    <property type="entry name" value="HTH_MARR_2"/>
    <property type="match status" value="1"/>
</dbReference>
<feature type="domain" description="HTH marR-type" evidence="1">
    <location>
        <begin position="6"/>
        <end position="138"/>
    </location>
</feature>
<dbReference type="PANTHER" id="PTHR33164">
    <property type="entry name" value="TRANSCRIPTIONAL REGULATOR, MARR FAMILY"/>
    <property type="match status" value="1"/>
</dbReference>
<dbReference type="Gene3D" id="1.10.10.10">
    <property type="entry name" value="Winged helix-like DNA-binding domain superfamily/Winged helix DNA-binding domain"/>
    <property type="match status" value="1"/>
</dbReference>
<dbReference type="GO" id="GO:0003700">
    <property type="term" value="F:DNA-binding transcription factor activity"/>
    <property type="evidence" value="ECO:0007669"/>
    <property type="project" value="InterPro"/>
</dbReference>
<dbReference type="GO" id="GO:0006950">
    <property type="term" value="P:response to stress"/>
    <property type="evidence" value="ECO:0007669"/>
    <property type="project" value="TreeGrafter"/>
</dbReference>
<dbReference type="PANTHER" id="PTHR33164:SF95">
    <property type="entry name" value="TRANSCRIPTIONAL REGULATOR"/>
    <property type="match status" value="1"/>
</dbReference>
<evidence type="ECO:0000313" key="3">
    <source>
        <dbReference type="Proteomes" id="UP000280008"/>
    </source>
</evidence>
<proteinExistence type="predicted"/>
<dbReference type="PRINTS" id="PR00598">
    <property type="entry name" value="HTHMARR"/>
</dbReference>
<dbReference type="Proteomes" id="UP000280008">
    <property type="component" value="Unassembled WGS sequence"/>
</dbReference>
<dbReference type="AlphaFoldDB" id="A0A495IKX4"/>
<sequence length="141" mass="15299">MSDPTGVELGGALSRLLAVVVEREEPILAAQGLSMWEYVILGRLVDEEGLTQTALAERSRRDPTRLIANLDALEARGLVSRAIDPGDRRRRLVRLTDAGATAVAATRRAIRAMEDDLLSAVSAQDRDRLRATLARLVDAVA</sequence>
<keyword evidence="3" id="KW-1185">Reference proteome</keyword>
<dbReference type="SMART" id="SM00347">
    <property type="entry name" value="HTH_MARR"/>
    <property type="match status" value="1"/>
</dbReference>
<dbReference type="GO" id="GO:0003677">
    <property type="term" value="F:DNA binding"/>
    <property type="evidence" value="ECO:0007669"/>
    <property type="project" value="UniProtKB-KW"/>
</dbReference>
<keyword evidence="2" id="KW-0238">DNA-binding</keyword>
<organism evidence="2 3">
    <name type="scientific">Frondihabitans australicus</name>
    <dbReference type="NCBI Taxonomy" id="386892"/>
    <lineage>
        <taxon>Bacteria</taxon>
        <taxon>Bacillati</taxon>
        <taxon>Actinomycetota</taxon>
        <taxon>Actinomycetes</taxon>
        <taxon>Micrococcales</taxon>
        <taxon>Microbacteriaceae</taxon>
        <taxon>Frondihabitans</taxon>
    </lineage>
</organism>
<dbReference type="EMBL" id="RBKS01000001">
    <property type="protein sequence ID" value="RKR75931.1"/>
    <property type="molecule type" value="Genomic_DNA"/>
</dbReference>
<evidence type="ECO:0000259" key="1">
    <source>
        <dbReference type="PROSITE" id="PS50995"/>
    </source>
</evidence>
<protein>
    <submittedName>
        <fullName evidence="2">DNA-binding MarR family transcriptional regulator</fullName>
    </submittedName>
</protein>
<dbReference type="SUPFAM" id="SSF46785">
    <property type="entry name" value="Winged helix' DNA-binding domain"/>
    <property type="match status" value="1"/>
</dbReference>
<evidence type="ECO:0000313" key="2">
    <source>
        <dbReference type="EMBL" id="RKR75931.1"/>
    </source>
</evidence>
<comment type="caution">
    <text evidence="2">The sequence shown here is derived from an EMBL/GenBank/DDBJ whole genome shotgun (WGS) entry which is preliminary data.</text>
</comment>
<dbReference type="OrthoDB" id="8635520at2"/>
<dbReference type="InterPro" id="IPR039422">
    <property type="entry name" value="MarR/SlyA-like"/>
</dbReference>
<dbReference type="InterPro" id="IPR036390">
    <property type="entry name" value="WH_DNA-bd_sf"/>
</dbReference>
<name>A0A495IKX4_9MICO</name>
<dbReference type="InterPro" id="IPR036388">
    <property type="entry name" value="WH-like_DNA-bd_sf"/>
</dbReference>
<reference evidence="2 3" key="1">
    <citation type="submission" date="2018-10" db="EMBL/GenBank/DDBJ databases">
        <title>Sequencing the genomes of 1000 actinobacteria strains.</title>
        <authorList>
            <person name="Klenk H.-P."/>
        </authorList>
    </citation>
    <scope>NUCLEOTIDE SEQUENCE [LARGE SCALE GENOMIC DNA]</scope>
    <source>
        <strain evidence="2 3">DSM 17894</strain>
    </source>
</reference>
<dbReference type="Pfam" id="PF01047">
    <property type="entry name" value="MarR"/>
    <property type="match status" value="1"/>
</dbReference>
<dbReference type="RefSeq" id="WP_121370772.1">
    <property type="nucleotide sequence ID" value="NZ_RBKS01000001.1"/>
</dbReference>
<gene>
    <name evidence="2" type="ORF">C8E83_3095</name>
</gene>